<feature type="compositionally biased region" description="Basic and acidic residues" evidence="5">
    <location>
        <begin position="1"/>
        <end position="19"/>
    </location>
</feature>
<dbReference type="Gene3D" id="3.40.5.90">
    <property type="entry name" value="CDGSH iron-sulfur domain, mitoNEET-type"/>
    <property type="match status" value="1"/>
</dbReference>
<comment type="caution">
    <text evidence="7">The sequence shown here is derived from an EMBL/GenBank/DDBJ whole genome shotgun (WGS) entry which is preliminary data.</text>
</comment>
<organism evidence="7 8">
    <name type="scientific">Streptomyces fructofermentans</name>
    <dbReference type="NCBI Taxonomy" id="152141"/>
    <lineage>
        <taxon>Bacteria</taxon>
        <taxon>Bacillati</taxon>
        <taxon>Actinomycetota</taxon>
        <taxon>Actinomycetes</taxon>
        <taxon>Kitasatosporales</taxon>
        <taxon>Streptomycetaceae</taxon>
        <taxon>Streptomyces</taxon>
    </lineage>
</organism>
<dbReference type="SMART" id="SM00704">
    <property type="entry name" value="ZnF_CDGSH"/>
    <property type="match status" value="1"/>
</dbReference>
<proteinExistence type="predicted"/>
<evidence type="ECO:0000259" key="6">
    <source>
        <dbReference type="SMART" id="SM00704"/>
    </source>
</evidence>
<dbReference type="RefSeq" id="WP_373303025.1">
    <property type="nucleotide sequence ID" value="NZ_BMWD01000023.1"/>
</dbReference>
<keyword evidence="8" id="KW-1185">Reference proteome</keyword>
<keyword evidence="1" id="KW-0001">2Fe-2S</keyword>
<evidence type="ECO:0000256" key="4">
    <source>
        <dbReference type="ARBA" id="ARBA00023014"/>
    </source>
</evidence>
<evidence type="ECO:0000256" key="1">
    <source>
        <dbReference type="ARBA" id="ARBA00022714"/>
    </source>
</evidence>
<reference evidence="7" key="2">
    <citation type="submission" date="2020-09" db="EMBL/GenBank/DDBJ databases">
        <authorList>
            <person name="Sun Q."/>
            <person name="Ohkuma M."/>
        </authorList>
    </citation>
    <scope>NUCLEOTIDE SEQUENCE</scope>
    <source>
        <strain evidence="7">JCM 4956</strain>
    </source>
</reference>
<evidence type="ECO:0000313" key="7">
    <source>
        <dbReference type="EMBL" id="GGX81034.1"/>
    </source>
</evidence>
<keyword evidence="2" id="KW-0479">Metal-binding</keyword>
<accession>A0A918NMF8</accession>
<dbReference type="InterPro" id="IPR018967">
    <property type="entry name" value="FeS-contain_CDGSH-typ"/>
</dbReference>
<dbReference type="InterPro" id="IPR042216">
    <property type="entry name" value="MitoNEET_CISD"/>
</dbReference>
<name>A0A918NMF8_9ACTN</name>
<feature type="domain" description="Iron-binding zinc finger CDGSH type" evidence="6">
    <location>
        <begin position="41"/>
        <end position="85"/>
    </location>
</feature>
<keyword evidence="4" id="KW-0411">Iron-sulfur</keyword>
<dbReference type="GO" id="GO:0046872">
    <property type="term" value="F:metal ion binding"/>
    <property type="evidence" value="ECO:0007669"/>
    <property type="project" value="UniProtKB-KW"/>
</dbReference>
<keyword evidence="3" id="KW-0408">Iron</keyword>
<dbReference type="GO" id="GO:0005737">
    <property type="term" value="C:cytoplasm"/>
    <property type="evidence" value="ECO:0007669"/>
    <property type="project" value="UniProtKB-ARBA"/>
</dbReference>
<dbReference type="EMBL" id="BMWD01000023">
    <property type="protein sequence ID" value="GGX81034.1"/>
    <property type="molecule type" value="Genomic_DNA"/>
</dbReference>
<protein>
    <recommendedName>
        <fullName evidence="6">Iron-binding zinc finger CDGSH type domain-containing protein</fullName>
    </recommendedName>
</protein>
<reference evidence="7" key="1">
    <citation type="journal article" date="2014" name="Int. J. Syst. Evol. Microbiol.">
        <title>Complete genome sequence of Corynebacterium casei LMG S-19264T (=DSM 44701T), isolated from a smear-ripened cheese.</title>
        <authorList>
            <consortium name="US DOE Joint Genome Institute (JGI-PGF)"/>
            <person name="Walter F."/>
            <person name="Albersmeier A."/>
            <person name="Kalinowski J."/>
            <person name="Ruckert C."/>
        </authorList>
    </citation>
    <scope>NUCLEOTIDE SEQUENCE</scope>
    <source>
        <strain evidence="7">JCM 4956</strain>
    </source>
</reference>
<dbReference type="AlphaFoldDB" id="A0A918NMF8"/>
<evidence type="ECO:0000313" key="8">
    <source>
        <dbReference type="Proteomes" id="UP000645555"/>
    </source>
</evidence>
<sequence>MPEHSDLTPDDRTSGDRMPDGISAGGARRVRLDPTGPVLVEGPVEIVLEDGTLARSDRFMVAVCTCRRSRTLPWCDTSHRARRKPAPADGAGQPRAGHGGRAGRSTAQDGDPR</sequence>
<evidence type="ECO:0000256" key="2">
    <source>
        <dbReference type="ARBA" id="ARBA00022723"/>
    </source>
</evidence>
<dbReference type="Pfam" id="PF09360">
    <property type="entry name" value="zf-CDGSH"/>
    <property type="match status" value="1"/>
</dbReference>
<evidence type="ECO:0000256" key="3">
    <source>
        <dbReference type="ARBA" id="ARBA00023004"/>
    </source>
</evidence>
<gene>
    <name evidence="7" type="ORF">GCM10010515_55710</name>
</gene>
<feature type="region of interest" description="Disordered" evidence="5">
    <location>
        <begin position="1"/>
        <end position="35"/>
    </location>
</feature>
<evidence type="ECO:0000256" key="5">
    <source>
        <dbReference type="SAM" id="MobiDB-lite"/>
    </source>
</evidence>
<dbReference type="GO" id="GO:0051537">
    <property type="term" value="F:2 iron, 2 sulfur cluster binding"/>
    <property type="evidence" value="ECO:0007669"/>
    <property type="project" value="UniProtKB-KW"/>
</dbReference>
<dbReference type="Proteomes" id="UP000645555">
    <property type="component" value="Unassembled WGS sequence"/>
</dbReference>
<feature type="region of interest" description="Disordered" evidence="5">
    <location>
        <begin position="74"/>
        <end position="113"/>
    </location>
</feature>